<dbReference type="InterPro" id="IPR004556">
    <property type="entry name" value="HemK-like"/>
</dbReference>
<dbReference type="OrthoDB" id="269872at2759"/>
<evidence type="ECO:0000256" key="2">
    <source>
        <dbReference type="ARBA" id="ARBA00022679"/>
    </source>
</evidence>
<keyword evidence="1" id="KW-0489">Methyltransferase</keyword>
<dbReference type="AlphaFoldDB" id="A0A9P6W9I4"/>
<organism evidence="4 5">
    <name type="scientific">Maudiozyma exigua</name>
    <name type="common">Yeast</name>
    <name type="synonym">Kazachstania exigua</name>
    <dbReference type="NCBI Taxonomy" id="34358"/>
    <lineage>
        <taxon>Eukaryota</taxon>
        <taxon>Fungi</taxon>
        <taxon>Dikarya</taxon>
        <taxon>Ascomycota</taxon>
        <taxon>Saccharomycotina</taxon>
        <taxon>Saccharomycetes</taxon>
        <taxon>Saccharomycetales</taxon>
        <taxon>Saccharomycetaceae</taxon>
        <taxon>Maudiozyma</taxon>
    </lineage>
</organism>
<name>A0A9P6W9I4_MAUEX</name>
<dbReference type="NCBIfam" id="TIGR00536">
    <property type="entry name" value="hemK_fam"/>
    <property type="match status" value="1"/>
</dbReference>
<sequence length="314" mass="36199">MLMAENRTIPHARQELRWLIQKFGSNNSATLFRACLERNRHVPLQYILGSQPFGMLDIKCKEGVLIPRWETEEWCLNLTDSIKRSKLINSGASNWKIMDLCTGSGCIPLTMINETKNLFSNQTRLYVDALDYSPIAIDLSKLNFKTNFDNKVALSQNFNVSFNIQKCNILNEPEIIQYLGKYKEKRKINILTCNPPYIPHHEFIKDVRSSVRMYEPKLALIGNLEFYKNLNDLWVGKNLIDSFVYEIGTLEQALYVQNNLPSSWISGITLDSNNKARCIFGYNKEANIDYSKIFNHFKQTAKVYASIANSDVTK</sequence>
<evidence type="ECO:0000313" key="5">
    <source>
        <dbReference type="Proteomes" id="UP000750334"/>
    </source>
</evidence>
<dbReference type="Gene3D" id="3.40.50.150">
    <property type="entry name" value="Vaccinia Virus protein VP39"/>
    <property type="match status" value="1"/>
</dbReference>
<evidence type="ECO:0000313" key="4">
    <source>
        <dbReference type="EMBL" id="KAG0667856.1"/>
    </source>
</evidence>
<dbReference type="Proteomes" id="UP000750334">
    <property type="component" value="Unassembled WGS sequence"/>
</dbReference>
<evidence type="ECO:0000256" key="3">
    <source>
        <dbReference type="ARBA" id="ARBA00022691"/>
    </source>
</evidence>
<dbReference type="InterPro" id="IPR029063">
    <property type="entry name" value="SAM-dependent_MTases_sf"/>
</dbReference>
<dbReference type="GO" id="GO:0032259">
    <property type="term" value="P:methylation"/>
    <property type="evidence" value="ECO:0007669"/>
    <property type="project" value="UniProtKB-KW"/>
</dbReference>
<dbReference type="InterPro" id="IPR050320">
    <property type="entry name" value="N5-glutamine_MTase"/>
</dbReference>
<keyword evidence="2" id="KW-0808">Transferase</keyword>
<accession>A0A9P6W9I4</accession>
<dbReference type="PANTHER" id="PTHR18895">
    <property type="entry name" value="HEMK METHYLTRANSFERASE"/>
    <property type="match status" value="1"/>
</dbReference>
<dbReference type="GO" id="GO:0005739">
    <property type="term" value="C:mitochondrion"/>
    <property type="evidence" value="ECO:0007669"/>
    <property type="project" value="TreeGrafter"/>
</dbReference>
<dbReference type="EMBL" id="PUHR01000089">
    <property type="protein sequence ID" value="KAG0667856.1"/>
    <property type="molecule type" value="Genomic_DNA"/>
</dbReference>
<protein>
    <recommendedName>
        <fullName evidence="6">Methyltransferase small domain-containing protein</fullName>
    </recommendedName>
</protein>
<keyword evidence="5" id="KW-1185">Reference proteome</keyword>
<gene>
    <name evidence="4" type="ORF">C6P45_005270</name>
</gene>
<dbReference type="PANTHER" id="PTHR18895:SF74">
    <property type="entry name" value="MTRF1L RELEASE FACTOR GLUTAMINE METHYLTRANSFERASE"/>
    <property type="match status" value="1"/>
</dbReference>
<reference evidence="4 5" key="1">
    <citation type="submission" date="2020-11" db="EMBL/GenBank/DDBJ databases">
        <title>Kefir isolates.</title>
        <authorList>
            <person name="Marcisauskas S."/>
            <person name="Kim Y."/>
            <person name="Blasche S."/>
        </authorList>
    </citation>
    <scope>NUCLEOTIDE SEQUENCE [LARGE SCALE GENOMIC DNA]</scope>
    <source>
        <strain evidence="4 5">OG2</strain>
    </source>
</reference>
<proteinExistence type="predicted"/>
<dbReference type="SUPFAM" id="SSF53335">
    <property type="entry name" value="S-adenosyl-L-methionine-dependent methyltransferases"/>
    <property type="match status" value="1"/>
</dbReference>
<evidence type="ECO:0008006" key="6">
    <source>
        <dbReference type="Google" id="ProtNLM"/>
    </source>
</evidence>
<evidence type="ECO:0000256" key="1">
    <source>
        <dbReference type="ARBA" id="ARBA00022603"/>
    </source>
</evidence>
<keyword evidence="3" id="KW-0949">S-adenosyl-L-methionine</keyword>
<dbReference type="GO" id="GO:0008276">
    <property type="term" value="F:protein methyltransferase activity"/>
    <property type="evidence" value="ECO:0007669"/>
    <property type="project" value="InterPro"/>
</dbReference>
<comment type="caution">
    <text evidence="4">The sequence shown here is derived from an EMBL/GenBank/DDBJ whole genome shotgun (WGS) entry which is preliminary data.</text>
</comment>